<evidence type="ECO:0000313" key="1">
    <source>
        <dbReference type="EMBL" id="RPA97017.1"/>
    </source>
</evidence>
<sequence length="149" mass="17698">MKNKGCHADYAIPEDHWHCETTQDEWLQVVTLQDKAGMTWKVWDIIKEYHKKNRVFGHMPWVLRKTDEEFHPDCIDQVWGSGHKSIMTSEEYGWTQIVEDNAPRHKGVANRVREECDMDCLPWSPQSPDLNLIEALWTEIENELREIHE</sequence>
<organism evidence="1 2">
    <name type="scientific">Choiromyces venosus 120613-1</name>
    <dbReference type="NCBI Taxonomy" id="1336337"/>
    <lineage>
        <taxon>Eukaryota</taxon>
        <taxon>Fungi</taxon>
        <taxon>Dikarya</taxon>
        <taxon>Ascomycota</taxon>
        <taxon>Pezizomycotina</taxon>
        <taxon>Pezizomycetes</taxon>
        <taxon>Pezizales</taxon>
        <taxon>Tuberaceae</taxon>
        <taxon>Choiromyces</taxon>
    </lineage>
</organism>
<evidence type="ECO:0000313" key="2">
    <source>
        <dbReference type="Proteomes" id="UP000276215"/>
    </source>
</evidence>
<evidence type="ECO:0008006" key="3">
    <source>
        <dbReference type="Google" id="ProtNLM"/>
    </source>
</evidence>
<dbReference type="GO" id="GO:0003676">
    <property type="term" value="F:nucleic acid binding"/>
    <property type="evidence" value="ECO:0007669"/>
    <property type="project" value="InterPro"/>
</dbReference>
<dbReference type="STRING" id="1336337.A0A3N4JIC5"/>
<dbReference type="InterPro" id="IPR036397">
    <property type="entry name" value="RNaseH_sf"/>
</dbReference>
<gene>
    <name evidence="1" type="ORF">L873DRAFT_1845112</name>
</gene>
<protein>
    <recommendedName>
        <fullName evidence="3">Tc1-like transposase DDE domain-containing protein</fullName>
    </recommendedName>
</protein>
<name>A0A3N4JIC5_9PEZI</name>
<dbReference type="Gene3D" id="3.30.420.10">
    <property type="entry name" value="Ribonuclease H-like superfamily/Ribonuclease H"/>
    <property type="match status" value="1"/>
</dbReference>
<dbReference type="EMBL" id="ML120409">
    <property type="protein sequence ID" value="RPA97017.1"/>
    <property type="molecule type" value="Genomic_DNA"/>
</dbReference>
<dbReference type="AlphaFoldDB" id="A0A3N4JIC5"/>
<accession>A0A3N4JIC5</accession>
<reference evidence="1 2" key="1">
    <citation type="journal article" date="2018" name="Nat. Ecol. Evol.">
        <title>Pezizomycetes genomes reveal the molecular basis of ectomycorrhizal truffle lifestyle.</title>
        <authorList>
            <person name="Murat C."/>
            <person name="Payen T."/>
            <person name="Noel B."/>
            <person name="Kuo A."/>
            <person name="Morin E."/>
            <person name="Chen J."/>
            <person name="Kohler A."/>
            <person name="Krizsan K."/>
            <person name="Balestrini R."/>
            <person name="Da Silva C."/>
            <person name="Montanini B."/>
            <person name="Hainaut M."/>
            <person name="Levati E."/>
            <person name="Barry K.W."/>
            <person name="Belfiori B."/>
            <person name="Cichocki N."/>
            <person name="Clum A."/>
            <person name="Dockter R.B."/>
            <person name="Fauchery L."/>
            <person name="Guy J."/>
            <person name="Iotti M."/>
            <person name="Le Tacon F."/>
            <person name="Lindquist E.A."/>
            <person name="Lipzen A."/>
            <person name="Malagnac F."/>
            <person name="Mello A."/>
            <person name="Molinier V."/>
            <person name="Miyauchi S."/>
            <person name="Poulain J."/>
            <person name="Riccioni C."/>
            <person name="Rubini A."/>
            <person name="Sitrit Y."/>
            <person name="Splivallo R."/>
            <person name="Traeger S."/>
            <person name="Wang M."/>
            <person name="Zifcakova L."/>
            <person name="Wipf D."/>
            <person name="Zambonelli A."/>
            <person name="Paolocci F."/>
            <person name="Nowrousian M."/>
            <person name="Ottonello S."/>
            <person name="Baldrian P."/>
            <person name="Spatafora J.W."/>
            <person name="Henrissat B."/>
            <person name="Nagy L.G."/>
            <person name="Aury J.M."/>
            <person name="Wincker P."/>
            <person name="Grigoriev I.V."/>
            <person name="Bonfante P."/>
            <person name="Martin F.M."/>
        </authorList>
    </citation>
    <scope>NUCLEOTIDE SEQUENCE [LARGE SCALE GENOMIC DNA]</scope>
    <source>
        <strain evidence="1 2">120613-1</strain>
    </source>
</reference>
<proteinExistence type="predicted"/>
<keyword evidence="2" id="KW-1185">Reference proteome</keyword>
<dbReference type="Proteomes" id="UP000276215">
    <property type="component" value="Unassembled WGS sequence"/>
</dbReference>
<dbReference type="OrthoDB" id="5410741at2759"/>